<comment type="caution">
    <text evidence="2">The sequence shown here is derived from an EMBL/GenBank/DDBJ whole genome shotgun (WGS) entry which is preliminary data.</text>
</comment>
<name>A0A939DJL6_9ALTE</name>
<dbReference type="RefSeq" id="WP_206572042.1">
    <property type="nucleotide sequence ID" value="NZ_JAFKCV010000001.1"/>
</dbReference>
<evidence type="ECO:0000313" key="3">
    <source>
        <dbReference type="Proteomes" id="UP000664654"/>
    </source>
</evidence>
<accession>A0A939DJL6</accession>
<organism evidence="2 3">
    <name type="scientific">Bowmanella dokdonensis</name>
    <dbReference type="NCBI Taxonomy" id="751969"/>
    <lineage>
        <taxon>Bacteria</taxon>
        <taxon>Pseudomonadati</taxon>
        <taxon>Pseudomonadota</taxon>
        <taxon>Gammaproteobacteria</taxon>
        <taxon>Alteromonadales</taxon>
        <taxon>Alteromonadaceae</taxon>
        <taxon>Bowmanella</taxon>
    </lineage>
</organism>
<gene>
    <name evidence="2" type="ORF">J0A66_01760</name>
</gene>
<dbReference type="InterPro" id="IPR029479">
    <property type="entry name" value="Nitroreductase"/>
</dbReference>
<dbReference type="InterPro" id="IPR000415">
    <property type="entry name" value="Nitroreductase-like"/>
</dbReference>
<dbReference type="AlphaFoldDB" id="A0A939DJL6"/>
<dbReference type="PANTHER" id="PTHR43745">
    <property type="entry name" value="NITROREDUCTASE MJ1384-RELATED"/>
    <property type="match status" value="1"/>
</dbReference>
<dbReference type="Proteomes" id="UP000664654">
    <property type="component" value="Unassembled WGS sequence"/>
</dbReference>
<evidence type="ECO:0000313" key="2">
    <source>
        <dbReference type="EMBL" id="MBN7823939.1"/>
    </source>
</evidence>
<dbReference type="Pfam" id="PF00881">
    <property type="entry name" value="Nitroreductase"/>
    <property type="match status" value="1"/>
</dbReference>
<dbReference type="Gene3D" id="3.40.109.10">
    <property type="entry name" value="NADH Oxidase"/>
    <property type="match status" value="2"/>
</dbReference>
<dbReference type="GO" id="GO:0016491">
    <property type="term" value="F:oxidoreductase activity"/>
    <property type="evidence" value="ECO:0007669"/>
    <property type="project" value="InterPro"/>
</dbReference>
<dbReference type="PANTHER" id="PTHR43745:SF2">
    <property type="entry name" value="NITROREDUCTASE MJ1384-RELATED"/>
    <property type="match status" value="1"/>
</dbReference>
<proteinExistence type="predicted"/>
<reference evidence="2" key="1">
    <citation type="submission" date="2021-03" db="EMBL/GenBank/DDBJ databases">
        <title>novel species isolated from a fishpond in China.</title>
        <authorList>
            <person name="Lu H."/>
            <person name="Cai Z."/>
        </authorList>
    </citation>
    <scope>NUCLEOTIDE SEQUENCE</scope>
    <source>
        <strain evidence="2">JCM 30855</strain>
    </source>
</reference>
<dbReference type="InterPro" id="IPR052544">
    <property type="entry name" value="Bacteriocin_Proc_Enz"/>
</dbReference>
<keyword evidence="3" id="KW-1185">Reference proteome</keyword>
<sequence length="488" mass="54537">MQKLTPLDAWVLSTYQRLESLDVPVFDLTTTRDIRPLPRTVSSGTLYSLPTALPRQLKTLGAYLQDEQGSLDEALSAVQKLSLLFRYLASPLRFEPYNESPVHKAVPSARCMYPLQFVLLFKQAERIQAYSYQPDFHALQPMALPASPDLASAPDGASLLCVAQIWKTAEKYGEFAHFPVVLEAGHAYSQSLHLRGLLGWDTSRSPIAAESMHCLAKGQWEMVLFSLSLDELQEQHLQALPCATAQLARVGENPGLSERFARLPAFNTLFKQGRRLTTEQPGGRIQSPAGKPTDKDFLQLCRARHSGNDRSGLAPVLARVPARTLTTVQTTFDALRHRRGIGEEETHLKVSFAWLAGGDVKVGLYDLQGRWLTPQMDEAEFIRHVRRILPYKLMRFNTSAMSLIVFFSTDPVQALERFGEAAFRNMHMAAGAAAQDMSLTAAAMGMFSRPVRMMREERIEQALPVGGQVLYQVLCGFNRRSNLTFEVL</sequence>
<evidence type="ECO:0000259" key="1">
    <source>
        <dbReference type="Pfam" id="PF00881"/>
    </source>
</evidence>
<protein>
    <submittedName>
        <fullName evidence="2">Nitroreductase family protein</fullName>
    </submittedName>
</protein>
<dbReference type="EMBL" id="JAFKCV010000001">
    <property type="protein sequence ID" value="MBN7823939.1"/>
    <property type="molecule type" value="Genomic_DNA"/>
</dbReference>
<feature type="domain" description="Nitroreductase" evidence="1">
    <location>
        <begin position="399"/>
        <end position="476"/>
    </location>
</feature>